<dbReference type="InterPro" id="IPR036849">
    <property type="entry name" value="Enolase-like_C_sf"/>
</dbReference>
<dbReference type="PATRIC" id="fig|1300347.3.peg.1976"/>
<evidence type="ECO:0000256" key="10">
    <source>
        <dbReference type="ARBA" id="ARBA00023239"/>
    </source>
</evidence>
<dbReference type="FunFam" id="3.20.20.120:FF:000001">
    <property type="entry name" value="Enolase"/>
    <property type="match status" value="1"/>
</dbReference>
<dbReference type="RefSeq" id="WP_068108820.1">
    <property type="nucleotide sequence ID" value="NZ_CP015079.1"/>
</dbReference>
<dbReference type="SFLD" id="SFLDS00001">
    <property type="entry name" value="Enolase"/>
    <property type="match status" value="1"/>
</dbReference>
<feature type="binding site" evidence="11">
    <location>
        <position position="334"/>
    </location>
    <ligand>
        <name>(2R)-2-phosphoglycerate</name>
        <dbReference type="ChEBI" id="CHEBI:58289"/>
    </ligand>
</feature>
<protein>
    <recommendedName>
        <fullName evidence="4 11">Enolase</fullName>
        <ecNumber evidence="3 11">4.2.1.11</ecNumber>
    </recommendedName>
    <alternativeName>
        <fullName evidence="11">2-phospho-D-glycerate hydro-lyase</fullName>
    </alternativeName>
    <alternativeName>
        <fullName evidence="11">2-phosphoglycerate dehydratase</fullName>
    </alternativeName>
</protein>
<evidence type="ECO:0000256" key="1">
    <source>
        <dbReference type="ARBA" id="ARBA00005031"/>
    </source>
</evidence>
<gene>
    <name evidence="11 17" type="primary">eno</name>
    <name evidence="17" type="ORF">I601_1976</name>
</gene>
<dbReference type="Pfam" id="PF00113">
    <property type="entry name" value="Enolase_C"/>
    <property type="match status" value="1"/>
</dbReference>
<comment type="similarity">
    <text evidence="2 11">Belongs to the enolase family.</text>
</comment>
<dbReference type="GO" id="GO:0009986">
    <property type="term" value="C:cell surface"/>
    <property type="evidence" value="ECO:0007669"/>
    <property type="project" value="UniProtKB-SubCell"/>
</dbReference>
<comment type="pathway">
    <text evidence="1 11">Carbohydrate degradation; glycolysis; pyruvate from D-glyceraldehyde 3-phosphate: step 4/5.</text>
</comment>
<dbReference type="SUPFAM" id="SSF51604">
    <property type="entry name" value="Enolase C-terminal domain-like"/>
    <property type="match status" value="1"/>
</dbReference>
<evidence type="ECO:0000259" key="15">
    <source>
        <dbReference type="SMART" id="SM01192"/>
    </source>
</evidence>
<evidence type="ECO:0000256" key="13">
    <source>
        <dbReference type="PIRSR" id="PIRSR001400-2"/>
    </source>
</evidence>
<name>A0A1A9GLS6_9ACTN</name>
<dbReference type="SMART" id="SM01193">
    <property type="entry name" value="Enolase_N"/>
    <property type="match status" value="1"/>
</dbReference>
<dbReference type="Gene3D" id="3.20.20.120">
    <property type="entry name" value="Enolase-like C-terminal domain"/>
    <property type="match status" value="1"/>
</dbReference>
<dbReference type="PROSITE" id="PS00164">
    <property type="entry name" value="ENOLASE"/>
    <property type="match status" value="1"/>
</dbReference>
<comment type="function">
    <text evidence="11">Catalyzes the reversible conversion of 2-phosphoglycerate (2-PG) into phosphoenolpyruvate (PEP). It is essential for the degradation of carbohydrates via glycolysis.</text>
</comment>
<evidence type="ECO:0000313" key="17">
    <source>
        <dbReference type="EMBL" id="ANH38405.1"/>
    </source>
</evidence>
<feature type="binding site" evidence="11">
    <location>
        <position position="363"/>
    </location>
    <ligand>
        <name>(2R)-2-phosphoglycerate</name>
        <dbReference type="ChEBI" id="CHEBI:58289"/>
    </ligand>
</feature>
<evidence type="ECO:0000259" key="16">
    <source>
        <dbReference type="SMART" id="SM01193"/>
    </source>
</evidence>
<keyword evidence="9 11" id="KW-0324">Glycolysis</keyword>
<evidence type="ECO:0000256" key="5">
    <source>
        <dbReference type="ARBA" id="ARBA00022490"/>
    </source>
</evidence>
<reference evidence="17 18" key="1">
    <citation type="submission" date="2016-03" db="EMBL/GenBank/DDBJ databases">
        <title>Complete genome sequence of a soil Actinobacterium, Nocardioides dokdonensis FR1436.</title>
        <authorList>
            <person name="Kwon S.-K."/>
            <person name="Kim K."/>
            <person name="Kim J.F."/>
        </authorList>
    </citation>
    <scope>NUCLEOTIDE SEQUENCE [LARGE SCALE GENOMIC DNA]</scope>
    <source>
        <strain evidence="17 18">FR1436</strain>
    </source>
</reference>
<dbReference type="SMART" id="SM01192">
    <property type="entry name" value="Enolase_C"/>
    <property type="match status" value="1"/>
</dbReference>
<keyword evidence="18" id="KW-1185">Reference proteome</keyword>
<dbReference type="PIRSF" id="PIRSF001400">
    <property type="entry name" value="Enolase"/>
    <property type="match status" value="1"/>
</dbReference>
<evidence type="ECO:0000256" key="12">
    <source>
        <dbReference type="PIRSR" id="PIRSR001400-1"/>
    </source>
</evidence>
<dbReference type="GO" id="GO:0000287">
    <property type="term" value="F:magnesium ion binding"/>
    <property type="evidence" value="ECO:0007669"/>
    <property type="project" value="UniProtKB-UniRule"/>
</dbReference>
<feature type="binding site" evidence="13">
    <location>
        <position position="309"/>
    </location>
    <ligand>
        <name>substrate</name>
    </ligand>
</feature>
<evidence type="ECO:0000313" key="18">
    <source>
        <dbReference type="Proteomes" id="UP000077868"/>
    </source>
</evidence>
<dbReference type="InterPro" id="IPR020811">
    <property type="entry name" value="Enolase_N"/>
</dbReference>
<feature type="binding site" evidence="13">
    <location>
        <begin position="361"/>
        <end position="364"/>
    </location>
    <ligand>
        <name>substrate</name>
    </ligand>
</feature>
<evidence type="ECO:0000256" key="8">
    <source>
        <dbReference type="ARBA" id="ARBA00022842"/>
    </source>
</evidence>
<dbReference type="STRING" id="1300347.I601_1976"/>
<dbReference type="PRINTS" id="PR00148">
    <property type="entry name" value="ENOLASE"/>
</dbReference>
<accession>A0A1A9GLS6</accession>
<evidence type="ECO:0000256" key="9">
    <source>
        <dbReference type="ARBA" id="ARBA00023152"/>
    </source>
</evidence>
<dbReference type="SFLD" id="SFLDF00002">
    <property type="entry name" value="enolase"/>
    <property type="match status" value="1"/>
</dbReference>
<feature type="binding site" evidence="11">
    <location>
        <position position="364"/>
    </location>
    <ligand>
        <name>(2R)-2-phosphoglycerate</name>
        <dbReference type="ChEBI" id="CHEBI:58289"/>
    </ligand>
</feature>
<keyword evidence="8 11" id="KW-0460">Magnesium</keyword>
<feature type="domain" description="Enolase C-terminal TIM barrel" evidence="15">
    <location>
        <begin position="138"/>
        <end position="422"/>
    </location>
</feature>
<dbReference type="SUPFAM" id="SSF54826">
    <property type="entry name" value="Enolase N-terminal domain-like"/>
    <property type="match status" value="1"/>
</dbReference>
<dbReference type="GO" id="GO:0006096">
    <property type="term" value="P:glycolytic process"/>
    <property type="evidence" value="ECO:0007669"/>
    <property type="project" value="UniProtKB-UniRule"/>
</dbReference>
<dbReference type="InterPro" id="IPR020810">
    <property type="entry name" value="Enolase_C"/>
</dbReference>
<keyword evidence="6 11" id="KW-0964">Secreted</keyword>
<feature type="binding site" evidence="13">
    <location>
        <position position="163"/>
    </location>
    <ligand>
        <name>substrate</name>
    </ligand>
</feature>
<comment type="catalytic activity">
    <reaction evidence="11">
        <text>(2R)-2-phosphoglycerate = phosphoenolpyruvate + H2O</text>
        <dbReference type="Rhea" id="RHEA:10164"/>
        <dbReference type="ChEBI" id="CHEBI:15377"/>
        <dbReference type="ChEBI" id="CHEBI:58289"/>
        <dbReference type="ChEBI" id="CHEBI:58702"/>
        <dbReference type="EC" id="4.2.1.11"/>
    </reaction>
</comment>
<dbReference type="InterPro" id="IPR020809">
    <property type="entry name" value="Enolase_CS"/>
</dbReference>
<feature type="binding site" evidence="11">
    <location>
        <position position="162"/>
    </location>
    <ligand>
        <name>(2R)-2-phosphoglycerate</name>
        <dbReference type="ChEBI" id="CHEBI:58289"/>
    </ligand>
</feature>
<feature type="binding site" evidence="13">
    <location>
        <position position="154"/>
    </location>
    <ligand>
        <name>substrate</name>
    </ligand>
</feature>
<dbReference type="GO" id="GO:0004634">
    <property type="term" value="F:phosphopyruvate hydratase activity"/>
    <property type="evidence" value="ECO:0007669"/>
    <property type="project" value="UniProtKB-UniRule"/>
</dbReference>
<feature type="binding site" evidence="13">
    <location>
        <position position="385"/>
    </location>
    <ligand>
        <name>substrate</name>
    </ligand>
</feature>
<dbReference type="GO" id="GO:0005576">
    <property type="term" value="C:extracellular region"/>
    <property type="evidence" value="ECO:0007669"/>
    <property type="project" value="UniProtKB-SubCell"/>
</dbReference>
<evidence type="ECO:0000256" key="6">
    <source>
        <dbReference type="ARBA" id="ARBA00022525"/>
    </source>
</evidence>
<dbReference type="PANTHER" id="PTHR11902">
    <property type="entry name" value="ENOLASE"/>
    <property type="match status" value="1"/>
</dbReference>
<feature type="active site" description="Proton acceptor" evidence="11 12">
    <location>
        <position position="334"/>
    </location>
</feature>
<organism evidence="17 18">
    <name type="scientific">Nocardioides dokdonensis FR1436</name>
    <dbReference type="NCBI Taxonomy" id="1300347"/>
    <lineage>
        <taxon>Bacteria</taxon>
        <taxon>Bacillati</taxon>
        <taxon>Actinomycetota</taxon>
        <taxon>Actinomycetes</taxon>
        <taxon>Propionibacteriales</taxon>
        <taxon>Nocardioidaceae</taxon>
        <taxon>Nocardioides</taxon>
    </lineage>
</organism>
<keyword evidence="7 11" id="KW-0479">Metal-binding</keyword>
<comment type="subcellular location">
    <subcellularLocation>
        <location evidence="11">Cytoplasm</location>
    </subcellularLocation>
    <subcellularLocation>
        <location evidence="11">Secreted</location>
    </subcellularLocation>
    <subcellularLocation>
        <location evidence="11">Cell surface</location>
    </subcellularLocation>
    <text evidence="11">Fractions of enolase are present in both the cytoplasm and on the cell surface.</text>
</comment>
<evidence type="ECO:0000256" key="14">
    <source>
        <dbReference type="PIRSR" id="PIRSR001400-3"/>
    </source>
</evidence>
<dbReference type="Gene3D" id="3.30.390.10">
    <property type="entry name" value="Enolase-like, N-terminal domain"/>
    <property type="match status" value="1"/>
</dbReference>
<dbReference type="EMBL" id="CP015079">
    <property type="protein sequence ID" value="ANH38405.1"/>
    <property type="molecule type" value="Genomic_DNA"/>
</dbReference>
<evidence type="ECO:0000256" key="11">
    <source>
        <dbReference type="HAMAP-Rule" id="MF_00318"/>
    </source>
</evidence>
<dbReference type="PANTHER" id="PTHR11902:SF1">
    <property type="entry name" value="ENOLASE"/>
    <property type="match status" value="1"/>
</dbReference>
<dbReference type="Proteomes" id="UP000077868">
    <property type="component" value="Chromosome"/>
</dbReference>
<evidence type="ECO:0000256" key="3">
    <source>
        <dbReference type="ARBA" id="ARBA00012058"/>
    </source>
</evidence>
<dbReference type="InterPro" id="IPR029017">
    <property type="entry name" value="Enolase-like_N"/>
</dbReference>
<feature type="binding site" evidence="13">
    <location>
        <position position="282"/>
    </location>
    <ligand>
        <name>substrate</name>
    </ligand>
</feature>
<keyword evidence="10 11" id="KW-0456">Lyase</keyword>
<dbReference type="UniPathway" id="UPA00109">
    <property type="reaction ID" value="UER00187"/>
</dbReference>
<comment type="cofactor">
    <cofactor evidence="14">
        <name>Mg(2+)</name>
        <dbReference type="ChEBI" id="CHEBI:18420"/>
    </cofactor>
    <text evidence="14">Mg(2+) is required for catalysis and for stabilizing the dimer.</text>
</comment>
<feature type="binding site" evidence="11 14">
    <location>
        <position position="282"/>
    </location>
    <ligand>
        <name>Mg(2+)</name>
        <dbReference type="ChEBI" id="CHEBI:18420"/>
    </ligand>
</feature>
<evidence type="ECO:0000256" key="7">
    <source>
        <dbReference type="ARBA" id="ARBA00022723"/>
    </source>
</evidence>
<sequence>MASIEAVGAREILDSRGNPTVEVEVVLDDGTFARAAVPSGASTGAFEAVELRDGGDRYAGKGVQQAVDNVIRVLGPAVEGLDADDQRLVDQAMLAADGTPNKAEVGANAILGVSLAVARAAADSAGLPLYRYVGGPNAHVLPVPMMNILNGGSHADSNVDIQEFMIAPVGAPTFREALRSGAEVYHALKTVLQERGLATGLGDEGGFAPNLDSNRAALDLIAEAVERSGQQLGTDIVLALDVAATEFCTDGVYSFEGQSKTATEMSAYYAELCDAYPIVSIEDPLDEDDWEGWKTLTDQLGHKIQIVGDDLFVTNVERLQRGISGGQANALLVKVNQIGSLTETLDSVDLAHRNGYRCMMSHRSGETEDVTIADLAVATNCGQIKTGAPARSERVAKYNQLLRIEDELADAARYAGVSAFPRYTS</sequence>
<dbReference type="HAMAP" id="MF_00318">
    <property type="entry name" value="Enolase"/>
    <property type="match status" value="1"/>
</dbReference>
<dbReference type="EC" id="4.2.1.11" evidence="3 11"/>
<feature type="domain" description="Enolase N-terminal" evidence="16">
    <location>
        <begin position="4"/>
        <end position="133"/>
    </location>
</feature>
<evidence type="ECO:0000256" key="4">
    <source>
        <dbReference type="ARBA" id="ARBA00017068"/>
    </source>
</evidence>
<feature type="binding site" evidence="11">
    <location>
        <position position="385"/>
    </location>
    <ligand>
        <name>(2R)-2-phosphoglycerate</name>
        <dbReference type="ChEBI" id="CHEBI:58289"/>
    </ligand>
</feature>
<feature type="active site" description="Proton donor" evidence="11 12">
    <location>
        <position position="204"/>
    </location>
</feature>
<dbReference type="SFLD" id="SFLDG00178">
    <property type="entry name" value="enolase"/>
    <property type="match status" value="1"/>
</dbReference>
<feature type="binding site" evidence="11 14">
    <location>
        <position position="241"/>
    </location>
    <ligand>
        <name>Mg(2+)</name>
        <dbReference type="ChEBI" id="CHEBI:18420"/>
    </ligand>
</feature>
<dbReference type="InterPro" id="IPR000941">
    <property type="entry name" value="Enolase"/>
</dbReference>
<dbReference type="GO" id="GO:0000015">
    <property type="term" value="C:phosphopyruvate hydratase complex"/>
    <property type="evidence" value="ECO:0007669"/>
    <property type="project" value="InterPro"/>
</dbReference>
<dbReference type="CDD" id="cd03313">
    <property type="entry name" value="enolase"/>
    <property type="match status" value="1"/>
</dbReference>
<dbReference type="AlphaFoldDB" id="A0A1A9GLS6"/>
<evidence type="ECO:0000256" key="2">
    <source>
        <dbReference type="ARBA" id="ARBA00009604"/>
    </source>
</evidence>
<dbReference type="NCBIfam" id="TIGR01060">
    <property type="entry name" value="eno"/>
    <property type="match status" value="1"/>
</dbReference>
<dbReference type="Pfam" id="PF03952">
    <property type="entry name" value="Enolase_N"/>
    <property type="match status" value="1"/>
</dbReference>
<dbReference type="OrthoDB" id="9804716at2"/>
<comment type="cofactor">
    <cofactor evidence="11">
        <name>Mg(2+)</name>
        <dbReference type="ChEBI" id="CHEBI:18420"/>
    </cofactor>
    <text evidence="11">Binds a second Mg(2+) ion via substrate during catalysis.</text>
</comment>
<keyword evidence="5 11" id="KW-0963">Cytoplasm</keyword>
<feature type="binding site" evidence="11 14">
    <location>
        <position position="309"/>
    </location>
    <ligand>
        <name>Mg(2+)</name>
        <dbReference type="ChEBI" id="CHEBI:18420"/>
    </ligand>
</feature>
<dbReference type="KEGG" id="ndk:I601_1976"/>
<proteinExistence type="inferred from homology"/>